<keyword evidence="3" id="KW-1185">Reference proteome</keyword>
<protein>
    <recommendedName>
        <fullName evidence="1">AB hydrolase-1 domain-containing protein</fullName>
    </recommendedName>
</protein>
<comment type="caution">
    <text evidence="2">The sequence shown here is derived from an EMBL/GenBank/DDBJ whole genome shotgun (WGS) entry which is preliminary data.</text>
</comment>
<organism evidence="2 3">
    <name type="scientific">Hymenobacter ginsengisoli</name>
    <dbReference type="NCBI Taxonomy" id="1051626"/>
    <lineage>
        <taxon>Bacteria</taxon>
        <taxon>Pseudomonadati</taxon>
        <taxon>Bacteroidota</taxon>
        <taxon>Cytophagia</taxon>
        <taxon>Cytophagales</taxon>
        <taxon>Hymenobacteraceae</taxon>
        <taxon>Hymenobacter</taxon>
    </lineage>
</organism>
<dbReference type="InterPro" id="IPR029058">
    <property type="entry name" value="AB_hydrolase_fold"/>
</dbReference>
<feature type="domain" description="AB hydrolase-1" evidence="1">
    <location>
        <begin position="4"/>
        <end position="208"/>
    </location>
</feature>
<reference evidence="3" key="1">
    <citation type="journal article" date="2019" name="Int. J. Syst. Evol. Microbiol.">
        <title>The Global Catalogue of Microorganisms (GCM) 10K type strain sequencing project: providing services to taxonomists for standard genome sequencing and annotation.</title>
        <authorList>
            <consortium name="The Broad Institute Genomics Platform"/>
            <consortium name="The Broad Institute Genome Sequencing Center for Infectious Disease"/>
            <person name="Wu L."/>
            <person name="Ma J."/>
        </authorList>
    </citation>
    <scope>NUCLEOTIDE SEQUENCE [LARGE SCALE GENOMIC DNA]</scope>
    <source>
        <strain evidence="3">JCM 17841</strain>
    </source>
</reference>
<dbReference type="InterPro" id="IPR000073">
    <property type="entry name" value="AB_hydrolase_1"/>
</dbReference>
<proteinExistence type="predicted"/>
<evidence type="ECO:0000259" key="1">
    <source>
        <dbReference type="Pfam" id="PF12697"/>
    </source>
</evidence>
<accession>A0ABP8Q810</accession>
<evidence type="ECO:0000313" key="2">
    <source>
        <dbReference type="EMBL" id="GAA4499005.1"/>
    </source>
</evidence>
<name>A0ABP8Q810_9BACT</name>
<dbReference type="Pfam" id="PF12697">
    <property type="entry name" value="Abhydrolase_6"/>
    <property type="match status" value="1"/>
</dbReference>
<sequence length="226" mass="25323">MNRLILLHGYTEDATIFDPLLPLLPAFGQVLALELEAEFAHWRPASPVNVVSLATHLAARHRIGPTDVLLGHSMGGWIAAHLKQQTGATAILLSSFTDQAKIVSSIRSPRLLGLYAHLGLVQSRWLNRYFLRRYPHDESRALHGQLVAGMGRFRRRYVAQQLGVLFAPVPPLTTQPELRLHALADTVVRPPDEPFVELPGDHFAHYFYPELAAEAIHQALRKTDFQ</sequence>
<dbReference type="EMBL" id="BAABGQ010000005">
    <property type="protein sequence ID" value="GAA4499005.1"/>
    <property type="molecule type" value="Genomic_DNA"/>
</dbReference>
<dbReference type="RefSeq" id="WP_208130630.1">
    <property type="nucleotide sequence ID" value="NZ_BAABGQ010000005.1"/>
</dbReference>
<dbReference type="SUPFAM" id="SSF53474">
    <property type="entry name" value="alpha/beta-Hydrolases"/>
    <property type="match status" value="1"/>
</dbReference>
<evidence type="ECO:0000313" key="3">
    <source>
        <dbReference type="Proteomes" id="UP001501243"/>
    </source>
</evidence>
<dbReference type="Gene3D" id="3.40.50.1820">
    <property type="entry name" value="alpha/beta hydrolase"/>
    <property type="match status" value="1"/>
</dbReference>
<gene>
    <name evidence="2" type="ORF">GCM10023172_16970</name>
</gene>
<dbReference type="Proteomes" id="UP001501243">
    <property type="component" value="Unassembled WGS sequence"/>
</dbReference>